<dbReference type="InterPro" id="IPR010264">
    <property type="entry name" value="Self-incomp_S1"/>
</dbReference>
<evidence type="ECO:0000313" key="7">
    <source>
        <dbReference type="EMBL" id="KAL3729235.1"/>
    </source>
</evidence>
<organism evidence="7 8">
    <name type="scientific">Eucalyptus globulus</name>
    <name type="common">Tasmanian blue gum</name>
    <dbReference type="NCBI Taxonomy" id="34317"/>
    <lineage>
        <taxon>Eukaryota</taxon>
        <taxon>Viridiplantae</taxon>
        <taxon>Streptophyta</taxon>
        <taxon>Embryophyta</taxon>
        <taxon>Tracheophyta</taxon>
        <taxon>Spermatophyta</taxon>
        <taxon>Magnoliopsida</taxon>
        <taxon>eudicotyledons</taxon>
        <taxon>Gunneridae</taxon>
        <taxon>Pentapetalae</taxon>
        <taxon>rosids</taxon>
        <taxon>malvids</taxon>
        <taxon>Myrtales</taxon>
        <taxon>Myrtaceae</taxon>
        <taxon>Myrtoideae</taxon>
        <taxon>Eucalypteae</taxon>
        <taxon>Eucalyptus</taxon>
    </lineage>
</organism>
<comment type="similarity">
    <text evidence="2 6">Belongs to the plant self-incompatibility (S1) protein family.</text>
</comment>
<dbReference type="GO" id="GO:0005576">
    <property type="term" value="C:extracellular region"/>
    <property type="evidence" value="ECO:0007669"/>
    <property type="project" value="UniProtKB-SubCell"/>
</dbReference>
<dbReference type="PROSITE" id="PS51257">
    <property type="entry name" value="PROKAR_LIPOPROTEIN"/>
    <property type="match status" value="1"/>
</dbReference>
<feature type="signal peptide" evidence="6">
    <location>
        <begin position="1"/>
        <end position="21"/>
    </location>
</feature>
<evidence type="ECO:0000313" key="8">
    <source>
        <dbReference type="Proteomes" id="UP001634007"/>
    </source>
</evidence>
<comment type="caution">
    <text evidence="7">The sequence shown here is derived from an EMBL/GenBank/DDBJ whole genome shotgun (WGS) entry which is preliminary data.</text>
</comment>
<gene>
    <name evidence="7" type="ORF">ACJRO7_026352</name>
</gene>
<dbReference type="PANTHER" id="PTHR31232">
    <property type="match status" value="1"/>
</dbReference>
<dbReference type="GO" id="GO:0060320">
    <property type="term" value="P:rejection of self pollen"/>
    <property type="evidence" value="ECO:0007669"/>
    <property type="project" value="UniProtKB-KW"/>
</dbReference>
<dbReference type="Pfam" id="PF05938">
    <property type="entry name" value="Self-incomp_S1"/>
    <property type="match status" value="1"/>
</dbReference>
<evidence type="ECO:0000256" key="4">
    <source>
        <dbReference type="ARBA" id="ARBA00022525"/>
    </source>
</evidence>
<dbReference type="PANTHER" id="PTHR31232:SF144">
    <property type="entry name" value="S-PROTEIN HOMOLOG 2"/>
    <property type="match status" value="1"/>
</dbReference>
<reference evidence="7 8" key="1">
    <citation type="submission" date="2024-11" db="EMBL/GenBank/DDBJ databases">
        <title>Chromosome-level genome assembly of Eucalyptus globulus Labill. provides insights into its genome evolution.</title>
        <authorList>
            <person name="Li X."/>
        </authorList>
    </citation>
    <scope>NUCLEOTIDE SEQUENCE [LARGE SCALE GENOMIC DNA]</scope>
    <source>
        <strain evidence="7">CL2024</strain>
        <tissue evidence="7">Fresh tender leaves</tissue>
    </source>
</reference>
<dbReference type="EMBL" id="JBJKBG010000007">
    <property type="protein sequence ID" value="KAL3729235.1"/>
    <property type="molecule type" value="Genomic_DNA"/>
</dbReference>
<evidence type="ECO:0000256" key="1">
    <source>
        <dbReference type="ARBA" id="ARBA00004613"/>
    </source>
</evidence>
<evidence type="ECO:0000256" key="2">
    <source>
        <dbReference type="ARBA" id="ARBA00005581"/>
    </source>
</evidence>
<dbReference type="Proteomes" id="UP001634007">
    <property type="component" value="Unassembled WGS sequence"/>
</dbReference>
<proteinExistence type="inferred from homology"/>
<dbReference type="AlphaFoldDB" id="A0ABD3JNT8"/>
<comment type="subcellular location">
    <subcellularLocation>
        <location evidence="1 6">Secreted</location>
    </subcellularLocation>
</comment>
<sequence length="139" mass="15980">MRNSSAKCLYICSLLVTGCAADIFGKTYVEINSNLSAATTLTVHCKSKNDDLGDHTITSTRAWGFKFRPNFFKTTLFFCSFAWPNEFHRFDIYDENRDECTECIWTVFPNGPCKLNETRGINFCYPWKASMQLGRKPLM</sequence>
<feature type="chain" id="PRO_5044532567" description="S-protein homolog" evidence="6">
    <location>
        <begin position="22"/>
        <end position="139"/>
    </location>
</feature>
<keyword evidence="5 6" id="KW-0732">Signal</keyword>
<evidence type="ECO:0000256" key="3">
    <source>
        <dbReference type="ARBA" id="ARBA00022471"/>
    </source>
</evidence>
<keyword evidence="3 6" id="KW-0713">Self-incompatibility</keyword>
<name>A0ABD3JNT8_EUCGL</name>
<keyword evidence="4 6" id="KW-0964">Secreted</keyword>
<accession>A0ABD3JNT8</accession>
<keyword evidence="8" id="KW-1185">Reference proteome</keyword>
<protein>
    <recommendedName>
        <fullName evidence="6">S-protein homolog</fullName>
    </recommendedName>
</protein>
<evidence type="ECO:0000256" key="6">
    <source>
        <dbReference type="RuleBase" id="RU367044"/>
    </source>
</evidence>
<evidence type="ECO:0000256" key="5">
    <source>
        <dbReference type="ARBA" id="ARBA00022729"/>
    </source>
</evidence>